<dbReference type="SUPFAM" id="SSF56672">
    <property type="entry name" value="DNA/RNA polymerases"/>
    <property type="match status" value="1"/>
</dbReference>
<dbReference type="Gene3D" id="3.30.420.10">
    <property type="entry name" value="Ribonuclease H-like superfamily/Ribonuclease H"/>
    <property type="match status" value="1"/>
</dbReference>
<dbReference type="PANTHER" id="PTHR33064:SF37">
    <property type="entry name" value="RIBONUCLEASE H"/>
    <property type="match status" value="1"/>
</dbReference>
<dbReference type="InterPro" id="IPR051320">
    <property type="entry name" value="Viral_Replic_Matur_Polypro"/>
</dbReference>
<keyword evidence="3" id="KW-1185">Reference proteome</keyword>
<evidence type="ECO:0000313" key="2">
    <source>
        <dbReference type="EMBL" id="RMC04183.1"/>
    </source>
</evidence>
<dbReference type="PANTHER" id="PTHR33064">
    <property type="entry name" value="POL PROTEIN"/>
    <property type="match status" value="1"/>
</dbReference>
<comment type="caution">
    <text evidence="2">The sequence shown here is derived from an EMBL/GenBank/DDBJ whole genome shotgun (WGS) entry which is preliminary data.</text>
</comment>
<protein>
    <recommendedName>
        <fullName evidence="1">RNase H type-1 domain-containing protein</fullName>
    </recommendedName>
</protein>
<dbReference type="AlphaFoldDB" id="A0A3M0JT17"/>
<dbReference type="InterPro" id="IPR041577">
    <property type="entry name" value="RT_RNaseH_2"/>
</dbReference>
<feature type="domain" description="RNase H type-1" evidence="1">
    <location>
        <begin position="209"/>
        <end position="352"/>
    </location>
</feature>
<dbReference type="STRING" id="333673.A0A3M0JT17"/>
<dbReference type="Gene3D" id="3.10.20.370">
    <property type="match status" value="1"/>
</dbReference>
<dbReference type="InterPro" id="IPR012337">
    <property type="entry name" value="RNaseH-like_sf"/>
</dbReference>
<dbReference type="GO" id="GO:0003676">
    <property type="term" value="F:nucleic acid binding"/>
    <property type="evidence" value="ECO:0007669"/>
    <property type="project" value="InterPro"/>
</dbReference>
<evidence type="ECO:0000259" key="1">
    <source>
        <dbReference type="PROSITE" id="PS50879"/>
    </source>
</evidence>
<sequence length="352" mass="40196">MTGWCQLWIYNYGVIVKPLHELVKVSKNAKVWTPEADKAFKELKCKFMRAPALRLPDMSKPFWLFSHERQRIALGVLAQRLGLYKRAVAYFSKATGHCEQATFLEVTAVTVNIDEARKFTLRQKMTFLVSHTVMAVLEQNGNHWLSSSRFLKYQAVLAQSDDIDIQVTNIVNPASFLQGKSKAEPVVHSFLKTIETMYSSHPDLKEEPLQDANNWFTDSSSFIKQEMRMARYAVTTVSKVIESNSLPARTLAQKAKLAALTQTLELAKGKIISIWTDFKYAYEIVHAHGAISKERRLLTAQKKVVKYATDILRLLVAVELPSQVVLCIARDTLEVAHWQIMKLSWPLKKRNQ</sequence>
<dbReference type="Pfam" id="PF00075">
    <property type="entry name" value="RNase_H"/>
    <property type="match status" value="1"/>
</dbReference>
<dbReference type="InterPro" id="IPR043128">
    <property type="entry name" value="Rev_trsase/Diguanyl_cyclase"/>
</dbReference>
<gene>
    <name evidence="2" type="ORF">DUI87_19002</name>
</gene>
<reference evidence="2 3" key="1">
    <citation type="submission" date="2018-07" db="EMBL/GenBank/DDBJ databases">
        <title>A high quality draft genome assembly of the barn swallow (H. rustica rustica).</title>
        <authorList>
            <person name="Formenti G."/>
            <person name="Chiara M."/>
            <person name="Poveda L."/>
            <person name="Francoijs K.-J."/>
            <person name="Bonisoli-Alquati A."/>
            <person name="Canova L."/>
            <person name="Gianfranceschi L."/>
            <person name="Horner D.S."/>
            <person name="Saino N."/>
        </authorList>
    </citation>
    <scope>NUCLEOTIDE SEQUENCE [LARGE SCALE GENOMIC DNA]</scope>
    <source>
        <strain evidence="2">Chelidonia</strain>
        <tissue evidence="2">Blood</tissue>
    </source>
</reference>
<dbReference type="Gene3D" id="3.30.70.270">
    <property type="match status" value="1"/>
</dbReference>
<dbReference type="InterPro" id="IPR036397">
    <property type="entry name" value="RNaseH_sf"/>
</dbReference>
<dbReference type="Pfam" id="PF17919">
    <property type="entry name" value="RT_RNaseH_2"/>
    <property type="match status" value="1"/>
</dbReference>
<dbReference type="GO" id="GO:0006259">
    <property type="term" value="P:DNA metabolic process"/>
    <property type="evidence" value="ECO:0007669"/>
    <property type="project" value="UniProtKB-ARBA"/>
</dbReference>
<accession>A0A3M0JT17</accession>
<dbReference type="OrthoDB" id="9950135at2759"/>
<evidence type="ECO:0000313" key="3">
    <source>
        <dbReference type="Proteomes" id="UP000269221"/>
    </source>
</evidence>
<dbReference type="InterPro" id="IPR043502">
    <property type="entry name" value="DNA/RNA_pol_sf"/>
</dbReference>
<name>A0A3M0JT17_HIRRU</name>
<proteinExistence type="predicted"/>
<dbReference type="InterPro" id="IPR002156">
    <property type="entry name" value="RNaseH_domain"/>
</dbReference>
<dbReference type="EMBL" id="QRBI01000126">
    <property type="protein sequence ID" value="RMC04183.1"/>
    <property type="molecule type" value="Genomic_DNA"/>
</dbReference>
<dbReference type="SUPFAM" id="SSF53098">
    <property type="entry name" value="Ribonuclease H-like"/>
    <property type="match status" value="1"/>
</dbReference>
<dbReference type="PROSITE" id="PS50879">
    <property type="entry name" value="RNASE_H_1"/>
    <property type="match status" value="1"/>
</dbReference>
<dbReference type="Proteomes" id="UP000269221">
    <property type="component" value="Unassembled WGS sequence"/>
</dbReference>
<dbReference type="GO" id="GO:0004523">
    <property type="term" value="F:RNA-DNA hybrid ribonuclease activity"/>
    <property type="evidence" value="ECO:0007669"/>
    <property type="project" value="InterPro"/>
</dbReference>
<organism evidence="2 3">
    <name type="scientific">Hirundo rustica rustica</name>
    <dbReference type="NCBI Taxonomy" id="333673"/>
    <lineage>
        <taxon>Eukaryota</taxon>
        <taxon>Metazoa</taxon>
        <taxon>Chordata</taxon>
        <taxon>Craniata</taxon>
        <taxon>Vertebrata</taxon>
        <taxon>Euteleostomi</taxon>
        <taxon>Archelosauria</taxon>
        <taxon>Archosauria</taxon>
        <taxon>Dinosauria</taxon>
        <taxon>Saurischia</taxon>
        <taxon>Theropoda</taxon>
        <taxon>Coelurosauria</taxon>
        <taxon>Aves</taxon>
        <taxon>Neognathae</taxon>
        <taxon>Neoaves</taxon>
        <taxon>Telluraves</taxon>
        <taxon>Australaves</taxon>
        <taxon>Passeriformes</taxon>
        <taxon>Sylvioidea</taxon>
        <taxon>Hirundinidae</taxon>
        <taxon>Hirundo</taxon>
    </lineage>
</organism>